<dbReference type="Pfam" id="PF00959">
    <property type="entry name" value="Phage_lysozyme"/>
    <property type="match status" value="1"/>
</dbReference>
<comment type="caution">
    <text evidence="4">The sequence shown here is derived from an EMBL/GenBank/DDBJ whole genome shotgun (WGS) entry which is preliminary data.</text>
</comment>
<keyword evidence="5" id="KW-1185">Reference proteome</keyword>
<dbReference type="SUPFAM" id="SSF53955">
    <property type="entry name" value="Lysozyme-like"/>
    <property type="match status" value="1"/>
</dbReference>
<dbReference type="Gene3D" id="1.10.530.40">
    <property type="match status" value="1"/>
</dbReference>
<evidence type="ECO:0000313" key="4">
    <source>
        <dbReference type="EMBL" id="CAA9199992.1"/>
    </source>
</evidence>
<dbReference type="EC" id="3.2.1.17" evidence="3"/>
<evidence type="ECO:0000256" key="3">
    <source>
        <dbReference type="RuleBase" id="RU003788"/>
    </source>
</evidence>
<reference evidence="4 5" key="1">
    <citation type="submission" date="2020-02" db="EMBL/GenBank/DDBJ databases">
        <authorList>
            <person name="Criscuolo A."/>
        </authorList>
    </citation>
    <scope>NUCLEOTIDE SEQUENCE [LARGE SCALE GENOMIC DNA]</scope>
    <source>
        <strain evidence="4">CECT7796</strain>
    </source>
</reference>
<proteinExistence type="inferred from homology"/>
<keyword evidence="3" id="KW-0378">Hydrolase</keyword>
<comment type="similarity">
    <text evidence="3">Belongs to the glycosyl hydrolase 24 family.</text>
</comment>
<dbReference type="Proteomes" id="UP000474567">
    <property type="component" value="Unassembled WGS sequence"/>
</dbReference>
<dbReference type="InterPro" id="IPR023346">
    <property type="entry name" value="Lysozyme-like_dom_sf"/>
</dbReference>
<dbReference type="InterPro" id="IPR023347">
    <property type="entry name" value="Lysozyme_dom_sf"/>
</dbReference>
<keyword evidence="1 3" id="KW-0929">Antimicrobial</keyword>
<protein>
    <recommendedName>
        <fullName evidence="3">Lysozyme</fullName>
        <ecNumber evidence="3">3.2.1.17</ecNumber>
    </recommendedName>
</protein>
<evidence type="ECO:0000313" key="5">
    <source>
        <dbReference type="Proteomes" id="UP000474567"/>
    </source>
</evidence>
<name>A0ABM8KKV9_9FLAO</name>
<keyword evidence="2 3" id="KW-0081">Bacteriolytic enzyme</keyword>
<sequence length="464" mass="50175">MKALRKMSFDALVENISVEDMKLIIAGSGSSPSWGPYNQPYYTGGSGSGNMGYYASDRGMSSQFTPAGTLLFTPNGDYSNPSISSNQNTYGYGTTNYGGSYGSGSYGGGNSSNSIANGTNWVTTGNGIRTTNPLEIGRILKFMENNNSVSNEPMFWNKLTNFLNNEQTYGGRINNDALYGTFGAEPLNNVTVVNKFKTAGILPPGITYETNGGLSILGLMMGSGGYGTNGQSGFTSLIQSGTKAILVPFTKEEIVNGFSKIDFAGMSLESIPDWDPVKKEHNYMNSFQPNMKINVDGAIAIALYEQLSLTVYDSDGSDKGNATIGFGHKLHAGLITASDIKMITFDQAISYLTSDIIKTENMLNRKIENLDLTGKFSRNQYFALFDMAYNSGGNSDSILTTVLNSMKSGGVSAANKAIENAYYNADPERGIMDRRYFEAQAFVNDRILTPEQARAELKNLGLKK</sequence>
<evidence type="ECO:0000256" key="2">
    <source>
        <dbReference type="ARBA" id="ARBA00022638"/>
    </source>
</evidence>
<evidence type="ECO:0000256" key="1">
    <source>
        <dbReference type="ARBA" id="ARBA00022529"/>
    </source>
</evidence>
<keyword evidence="3" id="KW-0326">Glycosidase</keyword>
<accession>A0ABM8KKV9</accession>
<dbReference type="EMBL" id="CADCST010000097">
    <property type="protein sequence ID" value="CAA9199992.1"/>
    <property type="molecule type" value="Genomic_DNA"/>
</dbReference>
<gene>
    <name evidence="4" type="ORF">FLACOL7796_02991</name>
</gene>
<comment type="catalytic activity">
    <reaction evidence="3">
        <text>Hydrolysis of (1-&gt;4)-beta-linkages between N-acetylmuramic acid and N-acetyl-D-glucosamine residues in a peptidoglycan and between N-acetyl-D-glucosamine residues in chitodextrins.</text>
        <dbReference type="EC" id="3.2.1.17"/>
    </reaction>
</comment>
<dbReference type="RefSeq" id="WP_173966913.1">
    <property type="nucleotide sequence ID" value="NZ_CADCST010000097.1"/>
</dbReference>
<organism evidence="4 5">
    <name type="scientific">Flavobacterium collinsii</name>
    <dbReference type="NCBI Taxonomy" id="1114861"/>
    <lineage>
        <taxon>Bacteria</taxon>
        <taxon>Pseudomonadati</taxon>
        <taxon>Bacteroidota</taxon>
        <taxon>Flavobacteriia</taxon>
        <taxon>Flavobacteriales</taxon>
        <taxon>Flavobacteriaceae</taxon>
        <taxon>Flavobacterium</taxon>
    </lineage>
</organism>
<dbReference type="InterPro" id="IPR002196">
    <property type="entry name" value="Glyco_hydro_24"/>
</dbReference>